<reference evidence="8" key="2">
    <citation type="submission" date="2025-09" db="UniProtKB">
        <authorList>
            <consortium name="Ensembl"/>
        </authorList>
    </citation>
    <scope>IDENTIFICATION</scope>
</reference>
<dbReference type="InterPro" id="IPR029063">
    <property type="entry name" value="SAM-dependent_MTases_sf"/>
</dbReference>
<evidence type="ECO:0000256" key="5">
    <source>
        <dbReference type="ARBA" id="ARBA00022694"/>
    </source>
</evidence>
<evidence type="ECO:0000256" key="7">
    <source>
        <dbReference type="SAM" id="MobiDB-lite"/>
    </source>
</evidence>
<organism evidence="8 9">
    <name type="scientific">Salmo trutta</name>
    <name type="common">Brown trout</name>
    <dbReference type="NCBI Taxonomy" id="8032"/>
    <lineage>
        <taxon>Eukaryota</taxon>
        <taxon>Metazoa</taxon>
        <taxon>Chordata</taxon>
        <taxon>Craniata</taxon>
        <taxon>Vertebrata</taxon>
        <taxon>Euteleostomi</taxon>
        <taxon>Actinopterygii</taxon>
        <taxon>Neopterygii</taxon>
        <taxon>Teleostei</taxon>
        <taxon>Protacanthopterygii</taxon>
        <taxon>Salmoniformes</taxon>
        <taxon>Salmonidae</taxon>
        <taxon>Salmoninae</taxon>
        <taxon>Salmo</taxon>
    </lineage>
</organism>
<evidence type="ECO:0000256" key="1">
    <source>
        <dbReference type="ARBA" id="ARBA00009725"/>
    </source>
</evidence>
<evidence type="ECO:0000313" key="9">
    <source>
        <dbReference type="Proteomes" id="UP000472277"/>
    </source>
</evidence>
<accession>A0A673YRT7</accession>
<keyword evidence="3 6" id="KW-0808">Transferase</keyword>
<dbReference type="GeneTree" id="ENSGT00940000159683"/>
<reference evidence="8" key="1">
    <citation type="submission" date="2025-08" db="UniProtKB">
        <authorList>
            <consortium name="Ensembl"/>
        </authorList>
    </citation>
    <scope>IDENTIFICATION</scope>
</reference>
<evidence type="ECO:0000256" key="4">
    <source>
        <dbReference type="ARBA" id="ARBA00022691"/>
    </source>
</evidence>
<gene>
    <name evidence="8" type="primary">METTL8</name>
    <name evidence="8" type="synonym">mettl8</name>
</gene>
<protein>
    <recommendedName>
        <fullName evidence="6">tRNA N(3)-cytidine methyltransferase</fullName>
        <ecNumber evidence="6">2.1.1.-</ecNumber>
    </recommendedName>
</protein>
<proteinExistence type="inferred from homology"/>
<dbReference type="Proteomes" id="UP000472277">
    <property type="component" value="Chromosome 20"/>
</dbReference>
<dbReference type="PIRSF" id="PIRSF037755">
    <property type="entry name" value="Mettl2_prd"/>
    <property type="match status" value="1"/>
</dbReference>
<dbReference type="InParanoid" id="A0A673YRT7"/>
<dbReference type="GO" id="GO:0008033">
    <property type="term" value="P:tRNA processing"/>
    <property type="evidence" value="ECO:0007669"/>
    <property type="project" value="UniProtKB-KW"/>
</dbReference>
<comment type="similarity">
    <text evidence="1 6">Belongs to the methyltransferase superfamily. METL family.</text>
</comment>
<dbReference type="PANTHER" id="PTHR22809:SF3">
    <property type="entry name" value="TRNA N(3)-METHYLCYTIDINE METHYLTRANSFERASE"/>
    <property type="match status" value="1"/>
</dbReference>
<dbReference type="CDD" id="cd02440">
    <property type="entry name" value="AdoMet_MTases"/>
    <property type="match status" value="1"/>
</dbReference>
<keyword evidence="5" id="KW-0819">tRNA processing</keyword>
<dbReference type="Ensembl" id="ENSSTUT00000038762.1">
    <property type="protein sequence ID" value="ENSSTUP00000037099.1"/>
    <property type="gene ID" value="ENSSTUG00000015781.1"/>
</dbReference>
<evidence type="ECO:0000256" key="3">
    <source>
        <dbReference type="ARBA" id="ARBA00022679"/>
    </source>
</evidence>
<dbReference type="GO" id="GO:0052735">
    <property type="term" value="F:tRNA (cytidine-3-)-methyltransferase activity"/>
    <property type="evidence" value="ECO:0007669"/>
    <property type="project" value="TreeGrafter"/>
</dbReference>
<dbReference type="Pfam" id="PF13489">
    <property type="entry name" value="Methyltransf_23"/>
    <property type="match status" value="1"/>
</dbReference>
<dbReference type="OMA" id="PDRMQSV"/>
<evidence type="ECO:0000313" key="8">
    <source>
        <dbReference type="Ensembl" id="ENSSTUP00000037099.1"/>
    </source>
</evidence>
<keyword evidence="2 6" id="KW-0489">Methyltransferase</keyword>
<dbReference type="EC" id="2.1.1.-" evidence="6"/>
<dbReference type="AlphaFoldDB" id="A0A673YRT7"/>
<dbReference type="PANTHER" id="PTHR22809">
    <property type="entry name" value="METHYLTRANSFERASE-RELATED"/>
    <property type="match status" value="1"/>
</dbReference>
<dbReference type="SUPFAM" id="SSF53335">
    <property type="entry name" value="S-adenosyl-L-methionine-dependent methyltransferases"/>
    <property type="match status" value="1"/>
</dbReference>
<keyword evidence="4" id="KW-0949">S-adenosyl-L-methionine</keyword>
<dbReference type="GO" id="GO:0032259">
    <property type="term" value="P:methylation"/>
    <property type="evidence" value="ECO:0007669"/>
    <property type="project" value="UniProtKB-KW"/>
</dbReference>
<dbReference type="InterPro" id="IPR026113">
    <property type="entry name" value="METTL2/6/8-like"/>
</dbReference>
<name>A0A673YRT7_SALTR</name>
<evidence type="ECO:0000256" key="6">
    <source>
        <dbReference type="PIRNR" id="PIRNR037755"/>
    </source>
</evidence>
<sequence>MRGLRRLSLASVAMVWGRVPCRLNSRGGQPPAPLGARILTNPEDVFQHNMWYADHVKWSEEEKEKARQKADDNSSLRIPLEEQGKYDIDACKYWDSFYEMHQDKFFKDRKWLFLEFPELLPLGLGSGATEERPCGLRAPCPEPGVSGREKEMGQQRQHAPSHQHIDPLTSDCQQSCNQDGRDTAGAARQPSSFPGEHATFRILEVGCGAGNSVYPIVSSIKNTGAFLYCCDFSPRAVQLVKDHPDYDQTVCHAFVQDVCDEVGSFPFPPLSLDVILLVFVLSSIHPERVQGVVTRLSQFLKPGGILLFRDYGRYDLSQLRFKKGRCLSENFYSRGDGTCVYFFTKDEVRSLFSSAGLEEIQNLEDRRLQVNRGKKVVMRRVWMQSKFKKPQPLAPPS</sequence>
<evidence type="ECO:0000256" key="2">
    <source>
        <dbReference type="ARBA" id="ARBA00022603"/>
    </source>
</evidence>
<feature type="region of interest" description="Disordered" evidence="7">
    <location>
        <begin position="128"/>
        <end position="191"/>
    </location>
</feature>
<dbReference type="Gene3D" id="3.40.50.150">
    <property type="entry name" value="Vaccinia Virus protein VP39"/>
    <property type="match status" value="1"/>
</dbReference>
<keyword evidence="9" id="KW-1185">Reference proteome</keyword>
<comment type="function">
    <text evidence="6">S-adenosyl-L-methionine-dependent methyltransferase.</text>
</comment>